<dbReference type="SUPFAM" id="SSF51735">
    <property type="entry name" value="NAD(P)-binding Rossmann-fold domains"/>
    <property type="match status" value="1"/>
</dbReference>
<accession>A0A2K0A808</accession>
<evidence type="ECO:0000259" key="1">
    <source>
        <dbReference type="Pfam" id="PF13460"/>
    </source>
</evidence>
<protein>
    <submittedName>
        <fullName evidence="2">NAD-dependent dehydratase</fullName>
    </submittedName>
</protein>
<dbReference type="CDD" id="cd05267">
    <property type="entry name" value="SDR_a6"/>
    <property type="match status" value="1"/>
</dbReference>
<proteinExistence type="predicted"/>
<dbReference type="PANTHER" id="PTHR15020:SF50">
    <property type="entry name" value="UPF0659 PROTEIN YMR090W"/>
    <property type="match status" value="1"/>
</dbReference>
<dbReference type="AlphaFoldDB" id="A0A2K0A808"/>
<dbReference type="PANTHER" id="PTHR15020">
    <property type="entry name" value="FLAVIN REDUCTASE-RELATED"/>
    <property type="match status" value="1"/>
</dbReference>
<dbReference type="Pfam" id="PF13460">
    <property type="entry name" value="NAD_binding_10"/>
    <property type="match status" value="1"/>
</dbReference>
<dbReference type="Gene3D" id="3.40.50.720">
    <property type="entry name" value="NAD(P)-binding Rossmann-like Domain"/>
    <property type="match status" value="1"/>
</dbReference>
<dbReference type="InterPro" id="IPR036291">
    <property type="entry name" value="NAD(P)-bd_dom_sf"/>
</dbReference>
<dbReference type="EMBL" id="LORN02000015">
    <property type="protein sequence ID" value="PNN21166.1"/>
    <property type="molecule type" value="Genomic_DNA"/>
</dbReference>
<evidence type="ECO:0000313" key="3">
    <source>
        <dbReference type="Proteomes" id="UP000053523"/>
    </source>
</evidence>
<name>A0A2K0A808_STAHA</name>
<dbReference type="InterPro" id="IPR016040">
    <property type="entry name" value="NAD(P)-bd_dom"/>
</dbReference>
<sequence length="212" mass="23751">MQTVLIIGANGKVSIEATKIFLEDSNFNVDLFLRNAHRIPDYASNRVTVYEGDAKNSKDLEQALDKVDVVFASLSGSLDIEAQAIVDAMSKKDVKRLIFVAAPGIYDELPAKFNEFNKSQFGEKLTKYRKAADIIEASTLDYTIIRPAWLTFKNETDYEVTSKDTQFRGTEVSRRSIASLAVRIAKNPELYSKENIGVNKPNTDGDKPAWFN</sequence>
<gene>
    <name evidence="2" type="ORF">AL503_010475</name>
</gene>
<reference evidence="2 3" key="1">
    <citation type="submission" date="2017-12" db="EMBL/GenBank/DDBJ databases">
        <title>FDA dAtabase for Regulatory Grade micrObial Sequences (FDA-ARGOS): Supporting development and validation of Infectious Disease Dx tests.</title>
        <authorList>
            <person name="Hoffmann M."/>
            <person name="Allard M."/>
            <person name="Evans P."/>
            <person name="Brown E."/>
            <person name="Tallon L."/>
            <person name="Sadzewicz L."/>
            <person name="Sengamalay N."/>
            <person name="Ott S."/>
            <person name="Godinez A."/>
            <person name="Nagaraj S."/>
            <person name="Vavikolanu K."/>
            <person name="Aluvathingal J."/>
            <person name="Nadendla S."/>
            <person name="Sichtig H."/>
        </authorList>
    </citation>
    <scope>NUCLEOTIDE SEQUENCE [LARGE SCALE GENOMIC DNA]</scope>
    <source>
        <strain evidence="2 3">FDAARGOS_148</strain>
    </source>
</reference>
<comment type="caution">
    <text evidence="2">The sequence shown here is derived from an EMBL/GenBank/DDBJ whole genome shotgun (WGS) entry which is preliminary data.</text>
</comment>
<organism evidence="2 3">
    <name type="scientific">Staphylococcus haemolyticus</name>
    <dbReference type="NCBI Taxonomy" id="1283"/>
    <lineage>
        <taxon>Bacteria</taxon>
        <taxon>Bacillati</taxon>
        <taxon>Bacillota</taxon>
        <taxon>Bacilli</taxon>
        <taxon>Bacillales</taxon>
        <taxon>Staphylococcaceae</taxon>
        <taxon>Staphylococcus</taxon>
    </lineage>
</organism>
<dbReference type="Proteomes" id="UP000053523">
    <property type="component" value="Unassembled WGS sequence"/>
</dbReference>
<feature type="domain" description="NAD(P)-binding" evidence="1">
    <location>
        <begin position="8"/>
        <end position="188"/>
    </location>
</feature>
<evidence type="ECO:0000313" key="2">
    <source>
        <dbReference type="EMBL" id="PNN21166.1"/>
    </source>
</evidence>
<dbReference type="RefSeq" id="WP_037537074.1">
    <property type="nucleotide sequence ID" value="NZ_CAJCFX010000002.1"/>
</dbReference>